<dbReference type="Gene3D" id="1.10.150.130">
    <property type="match status" value="1"/>
</dbReference>
<evidence type="ECO:0000313" key="6">
    <source>
        <dbReference type="Proteomes" id="UP000036449"/>
    </source>
</evidence>
<keyword evidence="6" id="KW-1185">Reference proteome</keyword>
<dbReference type="GO" id="GO:0003677">
    <property type="term" value="F:DNA binding"/>
    <property type="evidence" value="ECO:0007669"/>
    <property type="project" value="UniProtKB-KW"/>
</dbReference>
<dbReference type="PANTHER" id="PTHR30349:SF94">
    <property type="entry name" value="INTEGRASE_RECOMBINASE HI_1414-RELATED"/>
    <property type="match status" value="1"/>
</dbReference>
<evidence type="ECO:0000256" key="2">
    <source>
        <dbReference type="ARBA" id="ARBA00023125"/>
    </source>
</evidence>
<keyword evidence="1" id="KW-0229">DNA integration</keyword>
<dbReference type="AlphaFoldDB" id="A0A0J6T136"/>
<gene>
    <name evidence="5" type="ORF">VQ03_13210</name>
</gene>
<name>A0A0J6T136_9HYPH</name>
<evidence type="ECO:0000313" key="5">
    <source>
        <dbReference type="EMBL" id="KMO41165.1"/>
    </source>
</evidence>
<keyword evidence="3" id="KW-0233">DNA recombination</keyword>
<dbReference type="PATRIC" id="fig|1187852.3.peg.6650"/>
<dbReference type="Gene3D" id="1.10.443.10">
    <property type="entry name" value="Intergrase catalytic core"/>
    <property type="match status" value="1"/>
</dbReference>
<dbReference type="InterPro" id="IPR011010">
    <property type="entry name" value="DNA_brk_join_enz"/>
</dbReference>
<dbReference type="EMBL" id="LABZ01000086">
    <property type="protein sequence ID" value="KMO41165.1"/>
    <property type="molecule type" value="Genomic_DNA"/>
</dbReference>
<dbReference type="OrthoDB" id="6388170at2"/>
<accession>A0A0J6T136</accession>
<dbReference type="SUPFAM" id="SSF56349">
    <property type="entry name" value="DNA breaking-rejoining enzymes"/>
    <property type="match status" value="1"/>
</dbReference>
<proteinExistence type="predicted"/>
<dbReference type="GO" id="GO:0006310">
    <property type="term" value="P:DNA recombination"/>
    <property type="evidence" value="ECO:0007669"/>
    <property type="project" value="UniProtKB-KW"/>
</dbReference>
<evidence type="ECO:0000259" key="4">
    <source>
        <dbReference type="PROSITE" id="PS51898"/>
    </source>
</evidence>
<dbReference type="Pfam" id="PF00589">
    <property type="entry name" value="Phage_integrase"/>
    <property type="match status" value="1"/>
</dbReference>
<sequence>MATIRKRGSSWQAQVRRDGYPDISKSFSTKADALSWAREKERAIERAELPVGLRQAAGTTLGDLLKRYEVEVTPAKQGARFEKSRIRTLLAHPIARASLAKLSPALVARYRDDRLAKVSGDSVRRELTILRHCLTVAIREWDAPLSSNPVHSIALPSPSRARDQRLEAEAGEKLRAAIGSAHAWYLRPLIELAIETGMRRGELLSLVWQNVSLERRTAHLPITKNGHARTVALTPKAIEVLGGLPRTEPRVFPVSGNAVRLAWERLREKAGVQGLRFHDLRHEAVSRFFEAGLSVPEVALMSGHRDTRMLMRYTHLRPEAVAEKLARAAQANQG</sequence>
<reference evidence="5 6" key="1">
    <citation type="submission" date="2015-03" db="EMBL/GenBank/DDBJ databases">
        <title>Genome sequencing of Methylobacterium tarhaniae DSM 25844.</title>
        <authorList>
            <person name="Chaudhry V."/>
            <person name="Patil P.B."/>
        </authorList>
    </citation>
    <scope>NUCLEOTIDE SEQUENCE [LARGE SCALE GENOMIC DNA]</scope>
    <source>
        <strain evidence="5 6">DSM 25844</strain>
    </source>
</reference>
<dbReference type="RefSeq" id="WP_048451343.1">
    <property type="nucleotide sequence ID" value="NZ_LABZ01000086.1"/>
</dbReference>
<dbReference type="InterPro" id="IPR002104">
    <property type="entry name" value="Integrase_catalytic"/>
</dbReference>
<dbReference type="InterPro" id="IPR050090">
    <property type="entry name" value="Tyrosine_recombinase_XerCD"/>
</dbReference>
<organism evidence="5 6">
    <name type="scientific">Methylobacterium tarhaniae</name>
    <dbReference type="NCBI Taxonomy" id="1187852"/>
    <lineage>
        <taxon>Bacteria</taxon>
        <taxon>Pseudomonadati</taxon>
        <taxon>Pseudomonadota</taxon>
        <taxon>Alphaproteobacteria</taxon>
        <taxon>Hyphomicrobiales</taxon>
        <taxon>Methylobacteriaceae</taxon>
        <taxon>Methylobacterium</taxon>
    </lineage>
</organism>
<dbReference type="CDD" id="cd00796">
    <property type="entry name" value="INT_Rci_Hp1_C"/>
    <property type="match status" value="1"/>
</dbReference>
<dbReference type="InterPro" id="IPR013762">
    <property type="entry name" value="Integrase-like_cat_sf"/>
</dbReference>
<dbReference type="InterPro" id="IPR010998">
    <property type="entry name" value="Integrase_recombinase_N"/>
</dbReference>
<evidence type="ECO:0000256" key="1">
    <source>
        <dbReference type="ARBA" id="ARBA00022908"/>
    </source>
</evidence>
<dbReference type="GO" id="GO:0015074">
    <property type="term" value="P:DNA integration"/>
    <property type="evidence" value="ECO:0007669"/>
    <property type="project" value="UniProtKB-KW"/>
</dbReference>
<protein>
    <submittedName>
        <fullName evidence="5">Integrase</fullName>
    </submittedName>
</protein>
<dbReference type="Proteomes" id="UP000036449">
    <property type="component" value="Unassembled WGS sequence"/>
</dbReference>
<comment type="caution">
    <text evidence="5">The sequence shown here is derived from an EMBL/GenBank/DDBJ whole genome shotgun (WGS) entry which is preliminary data.</text>
</comment>
<dbReference type="PANTHER" id="PTHR30349">
    <property type="entry name" value="PHAGE INTEGRASE-RELATED"/>
    <property type="match status" value="1"/>
</dbReference>
<dbReference type="PROSITE" id="PS51898">
    <property type="entry name" value="TYR_RECOMBINASE"/>
    <property type="match status" value="1"/>
</dbReference>
<feature type="domain" description="Tyr recombinase" evidence="4">
    <location>
        <begin position="161"/>
        <end position="326"/>
    </location>
</feature>
<keyword evidence="2" id="KW-0238">DNA-binding</keyword>
<evidence type="ECO:0000256" key="3">
    <source>
        <dbReference type="ARBA" id="ARBA00023172"/>
    </source>
</evidence>